<dbReference type="Proteomes" id="UP000515297">
    <property type="component" value="Plasmid plas2"/>
</dbReference>
<name>A0A7G6W1E2_9SPHN</name>
<gene>
    <name evidence="1" type="ORF">H4O24_19900</name>
</gene>
<geneLocation type="plasmid" evidence="1 2">
    <name>plas2</name>
</geneLocation>
<accession>A0A7G6W1E2</accession>
<keyword evidence="1" id="KW-0614">Plasmid</keyword>
<dbReference type="EMBL" id="CP060054">
    <property type="protein sequence ID" value="QNE07807.1"/>
    <property type="molecule type" value="Genomic_DNA"/>
</dbReference>
<organism evidence="1 2">
    <name type="scientific">Croceicoccus marinus</name>
    <dbReference type="NCBI Taxonomy" id="450378"/>
    <lineage>
        <taxon>Bacteria</taxon>
        <taxon>Pseudomonadati</taxon>
        <taxon>Pseudomonadota</taxon>
        <taxon>Alphaproteobacteria</taxon>
        <taxon>Sphingomonadales</taxon>
        <taxon>Erythrobacteraceae</taxon>
        <taxon>Croceicoccus</taxon>
    </lineage>
</organism>
<evidence type="ECO:0000313" key="2">
    <source>
        <dbReference type="Proteomes" id="UP000515297"/>
    </source>
</evidence>
<sequence>MLTDSERFAFTAHRIHAFETTGNAYDAVQTDEAIGTGDTLLIFGEAVVGVALTWPFAVTAECGHLHQVAPKTDDTLDAFAASLGVEHAAIERAAELARRLGLAIDPTLAPLLAR</sequence>
<dbReference type="RefSeq" id="WP_185886234.1">
    <property type="nucleotide sequence ID" value="NZ_CP060054.1"/>
</dbReference>
<protein>
    <submittedName>
        <fullName evidence="1">Uncharacterized protein</fullName>
    </submittedName>
</protein>
<evidence type="ECO:0000313" key="1">
    <source>
        <dbReference type="EMBL" id="QNE07807.1"/>
    </source>
</evidence>
<dbReference type="AlphaFoldDB" id="A0A7G6W1E2"/>
<proteinExistence type="predicted"/>
<reference evidence="1 2" key="1">
    <citation type="submission" date="2020-08" db="EMBL/GenBank/DDBJ databases">
        <authorList>
            <person name="Liu G."/>
            <person name="Sun C."/>
        </authorList>
    </citation>
    <scope>NUCLEOTIDE SEQUENCE [LARGE SCALE GENOMIC DNA]</scope>
    <source>
        <strain evidence="1 2">OT19</strain>
        <plasmid evidence="1 2">plas2</plasmid>
    </source>
</reference>